<evidence type="ECO:0000313" key="4">
    <source>
        <dbReference type="Proteomes" id="UP000007136"/>
    </source>
</evidence>
<protein>
    <submittedName>
        <fullName evidence="3">HEPN domain protein</fullName>
    </submittedName>
</protein>
<dbReference type="PANTHER" id="PTHR36565">
    <property type="entry name" value="UPF0332 PROTEIN TM_1000"/>
    <property type="match status" value="1"/>
</dbReference>
<proteinExistence type="inferred from homology"/>
<accession>B1ZAP6</accession>
<dbReference type="OrthoDB" id="8004574at2"/>
<dbReference type="KEGG" id="mpo:Mpop_5275"/>
<feature type="domain" description="HEPN" evidence="2">
    <location>
        <begin position="1"/>
        <end position="117"/>
    </location>
</feature>
<evidence type="ECO:0000256" key="1">
    <source>
        <dbReference type="ARBA" id="ARBA00038248"/>
    </source>
</evidence>
<sequence length="123" mass="13295">MRKAERALASARVLLQDGDAEGACNRAYYAMFDAARAALMVLPEDAGPPAPIKTHRGLITAFSQYLVATGRIDPAFGRSLNQVEKLRLSSDYFGDVLAADDGLWAVEQAHAFVNEVKALFPAL</sequence>
<dbReference type="Gene3D" id="1.20.120.330">
    <property type="entry name" value="Nucleotidyltransferases domain 2"/>
    <property type="match status" value="1"/>
</dbReference>
<dbReference type="Pfam" id="PF05168">
    <property type="entry name" value="HEPN"/>
    <property type="match status" value="1"/>
</dbReference>
<dbReference type="Proteomes" id="UP000007136">
    <property type="component" value="Chromosome"/>
</dbReference>
<dbReference type="InterPro" id="IPR052226">
    <property type="entry name" value="UPF0332_toxin"/>
</dbReference>
<reference evidence="3" key="1">
    <citation type="submission" date="2008-04" db="EMBL/GenBank/DDBJ databases">
        <title>Complete sequence of chromosome of Methylobacterium populi BJ001.</title>
        <authorList>
            <consortium name="US DOE Joint Genome Institute"/>
            <person name="Copeland A."/>
            <person name="Lucas S."/>
            <person name="Lapidus A."/>
            <person name="Glavina del Rio T."/>
            <person name="Dalin E."/>
            <person name="Tice H."/>
            <person name="Bruce D."/>
            <person name="Goodwin L."/>
            <person name="Pitluck S."/>
            <person name="Chertkov O."/>
            <person name="Brettin T."/>
            <person name="Detter J.C."/>
            <person name="Han C."/>
            <person name="Kuske C.R."/>
            <person name="Schmutz J."/>
            <person name="Larimer F."/>
            <person name="Land M."/>
            <person name="Hauser L."/>
            <person name="Kyrpides N."/>
            <person name="Mikhailova N."/>
            <person name="Marx C."/>
            <person name="Richardson P."/>
        </authorList>
    </citation>
    <scope>NUCLEOTIDE SEQUENCE [LARGE SCALE GENOMIC DNA]</scope>
    <source>
        <strain evidence="3">BJ001</strain>
    </source>
</reference>
<evidence type="ECO:0000313" key="3">
    <source>
        <dbReference type="EMBL" id="ACB83369.1"/>
    </source>
</evidence>
<name>B1ZAP6_METPB</name>
<dbReference type="EMBL" id="CP001029">
    <property type="protein sequence ID" value="ACB83369.1"/>
    <property type="molecule type" value="Genomic_DNA"/>
</dbReference>
<dbReference type="PANTHER" id="PTHR36565:SF1">
    <property type="entry name" value="UPF0332 PROTEIN TM_1000"/>
    <property type="match status" value="1"/>
</dbReference>
<dbReference type="HOGENOM" id="CLU_151247_2_1_5"/>
<evidence type="ECO:0000259" key="2">
    <source>
        <dbReference type="Pfam" id="PF05168"/>
    </source>
</evidence>
<dbReference type="RefSeq" id="WP_012456965.1">
    <property type="nucleotide sequence ID" value="NC_010725.1"/>
</dbReference>
<dbReference type="STRING" id="441620.Mpop_5275"/>
<dbReference type="eggNOG" id="COG1895">
    <property type="taxonomic scope" value="Bacteria"/>
</dbReference>
<dbReference type="InterPro" id="IPR007842">
    <property type="entry name" value="HEPN_dom"/>
</dbReference>
<dbReference type="AlphaFoldDB" id="B1ZAP6"/>
<organism evidence="3 4">
    <name type="scientific">Methylorubrum populi (strain ATCC BAA-705 / NCIMB 13946 / BJ001)</name>
    <name type="common">Methylobacterium populi</name>
    <dbReference type="NCBI Taxonomy" id="441620"/>
    <lineage>
        <taxon>Bacteria</taxon>
        <taxon>Pseudomonadati</taxon>
        <taxon>Pseudomonadota</taxon>
        <taxon>Alphaproteobacteria</taxon>
        <taxon>Hyphomicrobiales</taxon>
        <taxon>Methylobacteriaceae</taxon>
        <taxon>Methylorubrum</taxon>
    </lineage>
</organism>
<comment type="similarity">
    <text evidence="1">Belongs to the UPF0332 family.</text>
</comment>
<gene>
    <name evidence="3" type="ordered locus">Mpop_5275</name>
</gene>